<dbReference type="SUPFAM" id="SSF48264">
    <property type="entry name" value="Cytochrome P450"/>
    <property type="match status" value="1"/>
</dbReference>
<sequence>MNFLLVVLLFLTIFSLLKVLHSVIWVPLRIQNHFRKQGIRGPGYRPIFGNTAEVRSITAQALSKPMALEHDIVHRVTPHNYEWSAIYGKTFMFWFGTTPRLVISDPDVIKEVLMNTGHVYEKTGFGPTAKLFFGEGLLTLVGDKWAFHRKITNYAFRTEQVKSWVPEIVGSIKKMLEKWEAERAERDEFEIDVHKKLHDLSADIISRTAFGSSFKAGKKIFELQEQQQHLARQAVSTVYIPGFRFLPTKKNRERWRLNKQTRESIQTLIEHNIKAGEKSRNFLTSLLSPHKNNKDEEVRLTMDEIIEECKTFYFAGKETSANLLTWALILLAQHQDWQTKAREEILRIYKHNEPPTAAHLHELKIVSMILNETLRLYPIGIAILRSTLKRVKLRNIDIPADTQLYLAMTSVHHDTNIWGVDADKFNPLRFTESRRHLAWFFPFSFGPRICAGQSLALAETKIALAVMIRQYCFSLSPTYVHAPMLFMTLQPQYGYEYGSSGSCRRPKFNPVARKVLGRGLGGLDVEKWALHGRIEQVKGWVPSIAVSVTKMMEKWEDIREGDIRWRWTK</sequence>
<evidence type="ECO:0000256" key="7">
    <source>
        <dbReference type="ARBA" id="ARBA00023002"/>
    </source>
</evidence>
<dbReference type="PROSITE" id="PS00086">
    <property type="entry name" value="CYTOCHROME_P450"/>
    <property type="match status" value="1"/>
</dbReference>
<comment type="caution">
    <text evidence="13">The sequence shown here is derived from an EMBL/GenBank/DDBJ whole genome shotgun (WGS) entry which is preliminary data.</text>
</comment>
<evidence type="ECO:0000256" key="10">
    <source>
        <dbReference type="ARBA" id="ARBA00023136"/>
    </source>
</evidence>
<dbReference type="InterPro" id="IPR017972">
    <property type="entry name" value="Cyt_P450_CS"/>
</dbReference>
<keyword evidence="7 12" id="KW-0560">Oxidoreductase</keyword>
<evidence type="ECO:0000313" key="14">
    <source>
        <dbReference type="Proteomes" id="UP000813462"/>
    </source>
</evidence>
<dbReference type="Proteomes" id="UP000813462">
    <property type="component" value="Unassembled WGS sequence"/>
</dbReference>
<dbReference type="InterPro" id="IPR036396">
    <property type="entry name" value="Cyt_P450_sf"/>
</dbReference>
<dbReference type="GO" id="GO:0020037">
    <property type="term" value="F:heme binding"/>
    <property type="evidence" value="ECO:0007669"/>
    <property type="project" value="InterPro"/>
</dbReference>
<dbReference type="InterPro" id="IPR050665">
    <property type="entry name" value="Cytochrome_P450_Monooxygen"/>
</dbReference>
<comment type="subcellular location">
    <subcellularLocation>
        <location evidence="1">Membrane</location>
        <topology evidence="1">Single-pass membrane protein</topology>
    </subcellularLocation>
</comment>
<dbReference type="PRINTS" id="PR00463">
    <property type="entry name" value="EP450I"/>
</dbReference>
<evidence type="ECO:0000256" key="4">
    <source>
        <dbReference type="ARBA" id="ARBA00022692"/>
    </source>
</evidence>
<dbReference type="GO" id="GO:0004497">
    <property type="term" value="F:monooxygenase activity"/>
    <property type="evidence" value="ECO:0007669"/>
    <property type="project" value="UniProtKB-KW"/>
</dbReference>
<keyword evidence="9 12" id="KW-0503">Monooxygenase</keyword>
<dbReference type="AlphaFoldDB" id="A0A978V834"/>
<dbReference type="GO" id="GO:0005506">
    <property type="term" value="F:iron ion binding"/>
    <property type="evidence" value="ECO:0007669"/>
    <property type="project" value="InterPro"/>
</dbReference>
<evidence type="ECO:0000313" key="13">
    <source>
        <dbReference type="EMBL" id="KAH7524069.1"/>
    </source>
</evidence>
<comment type="similarity">
    <text evidence="2 12">Belongs to the cytochrome P450 family.</text>
</comment>
<evidence type="ECO:0000256" key="5">
    <source>
        <dbReference type="ARBA" id="ARBA00022723"/>
    </source>
</evidence>
<dbReference type="Pfam" id="PF00067">
    <property type="entry name" value="p450"/>
    <property type="match status" value="1"/>
</dbReference>
<dbReference type="GO" id="GO:0016020">
    <property type="term" value="C:membrane"/>
    <property type="evidence" value="ECO:0007669"/>
    <property type="project" value="UniProtKB-SubCell"/>
</dbReference>
<organism evidence="13 14">
    <name type="scientific">Ziziphus jujuba var. spinosa</name>
    <dbReference type="NCBI Taxonomy" id="714518"/>
    <lineage>
        <taxon>Eukaryota</taxon>
        <taxon>Viridiplantae</taxon>
        <taxon>Streptophyta</taxon>
        <taxon>Embryophyta</taxon>
        <taxon>Tracheophyta</taxon>
        <taxon>Spermatophyta</taxon>
        <taxon>Magnoliopsida</taxon>
        <taxon>eudicotyledons</taxon>
        <taxon>Gunneridae</taxon>
        <taxon>Pentapetalae</taxon>
        <taxon>rosids</taxon>
        <taxon>fabids</taxon>
        <taxon>Rosales</taxon>
        <taxon>Rhamnaceae</taxon>
        <taxon>Paliureae</taxon>
        <taxon>Ziziphus</taxon>
    </lineage>
</organism>
<protein>
    <recommendedName>
        <fullName evidence="15">Cytochrome P450 734A1</fullName>
    </recommendedName>
</protein>
<evidence type="ECO:0000256" key="2">
    <source>
        <dbReference type="ARBA" id="ARBA00010617"/>
    </source>
</evidence>
<keyword evidence="6" id="KW-1133">Transmembrane helix</keyword>
<keyword evidence="10" id="KW-0472">Membrane</keyword>
<evidence type="ECO:0000256" key="6">
    <source>
        <dbReference type="ARBA" id="ARBA00022989"/>
    </source>
</evidence>
<evidence type="ECO:0000256" key="9">
    <source>
        <dbReference type="ARBA" id="ARBA00023033"/>
    </source>
</evidence>
<keyword evidence="4" id="KW-0812">Transmembrane</keyword>
<reference evidence="13" key="1">
    <citation type="journal article" date="2021" name="Front. Plant Sci.">
        <title>Chromosome-Scale Genome Assembly for Chinese Sour Jujube and Insights Into Its Genome Evolution and Domestication Signature.</title>
        <authorList>
            <person name="Shen L.-Y."/>
            <person name="Luo H."/>
            <person name="Wang X.-L."/>
            <person name="Wang X.-M."/>
            <person name="Qiu X.-J."/>
            <person name="Liu H."/>
            <person name="Zhou S.-S."/>
            <person name="Jia K.-H."/>
            <person name="Nie S."/>
            <person name="Bao Y.-T."/>
            <person name="Zhang R.-G."/>
            <person name="Yun Q.-Z."/>
            <person name="Chai Y.-H."/>
            <person name="Lu J.-Y."/>
            <person name="Li Y."/>
            <person name="Zhao S.-W."/>
            <person name="Mao J.-F."/>
            <person name="Jia S.-G."/>
            <person name="Mao Y.-M."/>
        </authorList>
    </citation>
    <scope>NUCLEOTIDE SEQUENCE</scope>
    <source>
        <strain evidence="13">AT0</strain>
        <tissue evidence="13">Leaf</tissue>
    </source>
</reference>
<dbReference type="PANTHER" id="PTHR24282:SF211">
    <property type="entry name" value="CYTOCHROME P450-RELATED"/>
    <property type="match status" value="1"/>
</dbReference>
<keyword evidence="5 11" id="KW-0479">Metal-binding</keyword>
<evidence type="ECO:0000256" key="3">
    <source>
        <dbReference type="ARBA" id="ARBA00022617"/>
    </source>
</evidence>
<dbReference type="Gene3D" id="1.10.630.10">
    <property type="entry name" value="Cytochrome P450"/>
    <property type="match status" value="1"/>
</dbReference>
<accession>A0A978V834</accession>
<evidence type="ECO:0000256" key="11">
    <source>
        <dbReference type="PIRSR" id="PIRSR602401-1"/>
    </source>
</evidence>
<evidence type="ECO:0000256" key="1">
    <source>
        <dbReference type="ARBA" id="ARBA00004167"/>
    </source>
</evidence>
<dbReference type="EMBL" id="JAEACU010000006">
    <property type="protein sequence ID" value="KAH7524069.1"/>
    <property type="molecule type" value="Genomic_DNA"/>
</dbReference>
<dbReference type="PRINTS" id="PR00385">
    <property type="entry name" value="P450"/>
</dbReference>
<comment type="cofactor">
    <cofactor evidence="11">
        <name>heme</name>
        <dbReference type="ChEBI" id="CHEBI:30413"/>
    </cofactor>
</comment>
<gene>
    <name evidence="13" type="ORF">FEM48_Zijuj06G0079400</name>
</gene>
<keyword evidence="8 11" id="KW-0408">Iron</keyword>
<evidence type="ECO:0000256" key="12">
    <source>
        <dbReference type="RuleBase" id="RU000461"/>
    </source>
</evidence>
<evidence type="ECO:0008006" key="15">
    <source>
        <dbReference type="Google" id="ProtNLM"/>
    </source>
</evidence>
<name>A0A978V834_ZIZJJ</name>
<evidence type="ECO:0000256" key="8">
    <source>
        <dbReference type="ARBA" id="ARBA00023004"/>
    </source>
</evidence>
<dbReference type="PANTHER" id="PTHR24282">
    <property type="entry name" value="CYTOCHROME P450 FAMILY MEMBER"/>
    <property type="match status" value="1"/>
</dbReference>
<dbReference type="GO" id="GO:0016705">
    <property type="term" value="F:oxidoreductase activity, acting on paired donors, with incorporation or reduction of molecular oxygen"/>
    <property type="evidence" value="ECO:0007669"/>
    <property type="project" value="InterPro"/>
</dbReference>
<dbReference type="InterPro" id="IPR001128">
    <property type="entry name" value="Cyt_P450"/>
</dbReference>
<keyword evidence="3 11" id="KW-0349">Heme</keyword>
<dbReference type="InterPro" id="IPR002401">
    <property type="entry name" value="Cyt_P450_E_grp-I"/>
</dbReference>
<proteinExistence type="inferred from homology"/>
<feature type="binding site" description="axial binding residue" evidence="11">
    <location>
        <position position="450"/>
    </location>
    <ligand>
        <name>heme</name>
        <dbReference type="ChEBI" id="CHEBI:30413"/>
    </ligand>
    <ligandPart>
        <name>Fe</name>
        <dbReference type="ChEBI" id="CHEBI:18248"/>
    </ligandPart>
</feature>